<name>A0A0X8B161_LIRSA</name>
<evidence type="ECO:0000256" key="2">
    <source>
        <dbReference type="ARBA" id="ARBA00008098"/>
    </source>
</evidence>
<dbReference type="Pfam" id="PF01395">
    <property type="entry name" value="PBP_GOBP"/>
    <property type="match status" value="1"/>
</dbReference>
<dbReference type="Gene3D" id="1.10.238.20">
    <property type="entry name" value="Pheromone/general odorant binding protein domain"/>
    <property type="match status" value="1"/>
</dbReference>
<keyword evidence="4 5" id="KW-0732">Signal</keyword>
<dbReference type="GO" id="GO:0005615">
    <property type="term" value="C:extracellular space"/>
    <property type="evidence" value="ECO:0007669"/>
    <property type="project" value="TreeGrafter"/>
</dbReference>
<dbReference type="AlphaFoldDB" id="A0A0X8B161"/>
<feature type="signal peptide" evidence="5">
    <location>
        <begin position="1"/>
        <end position="25"/>
    </location>
</feature>
<evidence type="ECO:0000313" key="6">
    <source>
        <dbReference type="EMBL" id="ALZ41691.1"/>
    </source>
</evidence>
<reference evidence="6" key="1">
    <citation type="submission" date="2015-07" db="EMBL/GenBank/DDBJ databases">
        <title>Identification and tissue distribution of odorant binding protein genes in the vegetable leafminer Liriomyza sativae.</title>
        <authorList>
            <person name="Zhang L."/>
            <person name="Lei Z."/>
        </authorList>
    </citation>
    <scope>NUCLEOTIDE SEQUENCE</scope>
</reference>
<dbReference type="PANTHER" id="PTHR11857">
    <property type="entry name" value="ODORANT BINDING PROTEIN-RELATED"/>
    <property type="match status" value="1"/>
</dbReference>
<evidence type="ECO:0000256" key="1">
    <source>
        <dbReference type="ARBA" id="ARBA00004613"/>
    </source>
</evidence>
<evidence type="ECO:0000256" key="4">
    <source>
        <dbReference type="ARBA" id="ARBA00022729"/>
    </source>
</evidence>
<organism evidence="6">
    <name type="scientific">Liriomyza sativae</name>
    <name type="common">Vegetable leafminer</name>
    <dbReference type="NCBI Taxonomy" id="127406"/>
    <lineage>
        <taxon>Eukaryota</taxon>
        <taxon>Metazoa</taxon>
        <taxon>Ecdysozoa</taxon>
        <taxon>Arthropoda</taxon>
        <taxon>Hexapoda</taxon>
        <taxon>Insecta</taxon>
        <taxon>Pterygota</taxon>
        <taxon>Neoptera</taxon>
        <taxon>Endopterygota</taxon>
        <taxon>Diptera</taxon>
        <taxon>Brachycera</taxon>
        <taxon>Muscomorpha</taxon>
        <taxon>Opomyzoidea</taxon>
        <taxon>Agromyzidae</taxon>
        <taxon>Phytomyzinae</taxon>
        <taxon>Liriomyza</taxon>
    </lineage>
</organism>
<evidence type="ECO:0000256" key="3">
    <source>
        <dbReference type="ARBA" id="ARBA00022525"/>
    </source>
</evidence>
<dbReference type="GO" id="GO:0005549">
    <property type="term" value="F:odorant binding"/>
    <property type="evidence" value="ECO:0007669"/>
    <property type="project" value="InterPro"/>
</dbReference>
<proteinExistence type="evidence at transcript level"/>
<accession>A0A0X8B161</accession>
<comment type="subcellular location">
    <subcellularLocation>
        <location evidence="1">Secreted</location>
    </subcellularLocation>
</comment>
<evidence type="ECO:0000256" key="5">
    <source>
        <dbReference type="SAM" id="SignalP"/>
    </source>
</evidence>
<protein>
    <submittedName>
        <fullName evidence="6">Odorant binding protein 3</fullName>
    </submittedName>
</protein>
<dbReference type="CDD" id="cd23992">
    <property type="entry name" value="PBP_GOBP"/>
    <property type="match status" value="1"/>
</dbReference>
<feature type="chain" id="PRO_5007064288" evidence="5">
    <location>
        <begin position="26"/>
        <end position="149"/>
    </location>
</feature>
<dbReference type="EMBL" id="KT250747">
    <property type="protein sequence ID" value="ALZ41691.1"/>
    <property type="molecule type" value="mRNA"/>
</dbReference>
<dbReference type="InterPro" id="IPR006170">
    <property type="entry name" value="PBP/GOBP"/>
</dbReference>
<sequence>MENKLNCFKMKTIVALLFCVAFVAAQSGDISTTQKALLSGLRTVCRMRVGVSLAQEDQIRAQDFANLNEKQKCLIKCMTDAVDFTNEKGEVNVAALHKLLDPVVGKEKATEVDTTCDHLGADLSPCDRVAKIYECHASLNAVFLFENLL</sequence>
<dbReference type="InterPro" id="IPR036728">
    <property type="entry name" value="PBP_GOBP_sf"/>
</dbReference>
<gene>
    <name evidence="6" type="primary">OBP3</name>
</gene>
<comment type="similarity">
    <text evidence="2">Belongs to the PBP/GOBP family.</text>
</comment>
<dbReference type="GO" id="GO:0007608">
    <property type="term" value="P:sensory perception of smell"/>
    <property type="evidence" value="ECO:0007669"/>
    <property type="project" value="TreeGrafter"/>
</dbReference>
<keyword evidence="3" id="KW-0964">Secreted</keyword>
<dbReference type="SMART" id="SM00708">
    <property type="entry name" value="PhBP"/>
    <property type="match status" value="1"/>
</dbReference>
<dbReference type="SUPFAM" id="SSF47565">
    <property type="entry name" value="Insect pheromone/odorant-binding proteins"/>
    <property type="match status" value="1"/>
</dbReference>
<dbReference type="PANTHER" id="PTHR11857:SF43">
    <property type="entry name" value="GEO07291P1-RELATED"/>
    <property type="match status" value="1"/>
</dbReference>